<dbReference type="KEGG" id="vg:10326835"/>
<dbReference type="EMBL" id="GU071095">
    <property type="protein sequence ID" value="ADO97545.1"/>
    <property type="molecule type" value="Genomic_DNA"/>
</dbReference>
<name>E3SJ97_9CAUD</name>
<dbReference type="RefSeq" id="YP_004322359.1">
    <property type="nucleotide sequence ID" value="NC_015279.1"/>
</dbReference>
<protein>
    <submittedName>
        <fullName evidence="1">Uncharacterized protein</fullName>
    </submittedName>
</protein>
<evidence type="ECO:0000313" key="2">
    <source>
        <dbReference type="Proteomes" id="UP000006524"/>
    </source>
</evidence>
<dbReference type="GeneID" id="10326835"/>
<accession>E3SJ97</accession>
<dbReference type="Proteomes" id="UP000006524">
    <property type="component" value="Segment"/>
</dbReference>
<gene>
    <name evidence="1" type="ORF">SSM2_212</name>
</gene>
<keyword evidence="2" id="KW-1185">Reference proteome</keyword>
<evidence type="ECO:0000313" key="1">
    <source>
        <dbReference type="EMBL" id="ADO97545.1"/>
    </source>
</evidence>
<reference evidence="1 2" key="1">
    <citation type="journal article" date="2010" name="Environ. Microbiol.">
        <title>Genomic analysis of oceanic cyanobacterial myoviruses compared with T4-like myoviruses from diverse hosts and environments.</title>
        <authorList>
            <person name="Sullivan M.B."/>
            <person name="Huang K.H."/>
            <person name="Ignacio-Espinoza J.C."/>
            <person name="Berlin A.M."/>
            <person name="Kelly L."/>
            <person name="Weigele P.R."/>
            <person name="DeFrancesco A.S."/>
            <person name="Kern S.E."/>
            <person name="Thompson L.R."/>
            <person name="Young S."/>
            <person name="Yandava C."/>
            <person name="Fu R."/>
            <person name="Krastins B."/>
            <person name="Chase M."/>
            <person name="Sarracino D."/>
            <person name="Osburne M.S."/>
            <person name="Henn M.R."/>
            <person name="Chisholm S.W."/>
        </authorList>
    </citation>
    <scope>NUCLEOTIDE SEQUENCE [LARGE SCALE GENOMIC DNA]</scope>
    <source>
        <strain evidence="1">8017-1</strain>
    </source>
</reference>
<sequence>MIEFLIACSPAIALPGMGPPPFSSNCGPGTIEIVEEGRDVKIPTQQRTIIDWKISLPKAASTSTVLDALDDVNSTMVLSTPMEVPSE</sequence>
<organism evidence="1 2">
    <name type="scientific">Synechococcus phage S-SM2</name>
    <dbReference type="NCBI Taxonomy" id="444860"/>
    <lineage>
        <taxon>Viruses</taxon>
        <taxon>Duplodnaviria</taxon>
        <taxon>Heunggongvirae</taxon>
        <taxon>Uroviricota</taxon>
        <taxon>Caudoviricetes</taxon>
        <taxon>Pantevenvirales</taxon>
        <taxon>Kyanoviridae</taxon>
        <taxon>Nilusvirus</taxon>
        <taxon>Nilusvirus ssm2</taxon>
    </lineage>
</organism>
<proteinExistence type="predicted"/>